<dbReference type="InterPro" id="IPR008670">
    <property type="entry name" value="CoA_reduct_LuxC"/>
</dbReference>
<gene>
    <name evidence="2" type="ORF">F0185_24805</name>
</gene>
<sequence length="486" mass="53234">MEKTIVLAAGKENISTSCDGCPGCSRRAAGTLRQTNENGRTALSGSAAHEQATMRCEERMESAATPHDTAAANHGSQACTFPADIEFVVGQAADWGIERVVTVRKAFDEAILALFDTLARRILTSASAHQFPDVVAFAQWCRKASLENLRCEMGTGAVMLGRGIGFHVSPSNIPMMAAYNLALGLISGNCTIVRLPFRIFPQMAYLCSEITACLSEERHSALSRVMALIRYDRTRVDITQYLSTRCDVRVIWGGDATVDEIRRIPLRPHAHELTFPDRYSVLVIDAAAWLAADDKARLMHGFYNDTFLNDQASCASPRMVLWLGRHAREARDDFWPRLEALVRERYRPVHAGTVAKLTYAYEKLARHPGLRMVSSDPLVMRIVSDSPLPELLEGHPGGGIFIECDIADLSAMAPVLARRCQTVVYFGVPAQELLAVICGAGAPGGDRIVPIGQTLDFSAIWDGHDIVRALSRTLTVGARQEGRQLA</sequence>
<dbReference type="RefSeq" id="WP_167229058.1">
    <property type="nucleotide sequence ID" value="NZ_VUYU01000021.1"/>
</dbReference>
<evidence type="ECO:0000313" key="2">
    <source>
        <dbReference type="EMBL" id="NHZ36790.1"/>
    </source>
</evidence>
<accession>A0ABX0LV92</accession>
<dbReference type="SUPFAM" id="SSF53720">
    <property type="entry name" value="ALDH-like"/>
    <property type="match status" value="1"/>
</dbReference>
<dbReference type="Pfam" id="PF05893">
    <property type="entry name" value="LuxC"/>
    <property type="match status" value="1"/>
</dbReference>
<proteinExistence type="predicted"/>
<evidence type="ECO:0000256" key="1">
    <source>
        <dbReference type="ARBA" id="ARBA00022857"/>
    </source>
</evidence>
<keyword evidence="3" id="KW-1185">Reference proteome</keyword>
<keyword evidence="1" id="KW-0521">NADP</keyword>
<dbReference type="Proteomes" id="UP000785613">
    <property type="component" value="Unassembled WGS sequence"/>
</dbReference>
<protein>
    <submittedName>
        <fullName evidence="2">Acyl-CoA reductase</fullName>
    </submittedName>
</protein>
<reference evidence="2 3" key="1">
    <citation type="submission" date="2019-09" db="EMBL/GenBank/DDBJ databases">
        <title>Taxonomy of Antarctic Massilia spp.: description of Massilia rubra sp. nov., Massilia aquatica sp. nov., Massilia mucilaginosa sp. nov., Massilia frigida sp. nov. isolated from streams, lakes and regoliths.</title>
        <authorList>
            <person name="Holochova P."/>
            <person name="Sedlacek I."/>
            <person name="Kralova S."/>
            <person name="Maslanova I."/>
            <person name="Busse H.-J."/>
            <person name="Stankova E."/>
            <person name="Vrbovska V."/>
            <person name="Kovarovic V."/>
            <person name="Bartak M."/>
            <person name="Svec P."/>
            <person name="Pantucek R."/>
        </authorList>
    </citation>
    <scope>NUCLEOTIDE SEQUENCE [LARGE SCALE GENOMIC DNA]</scope>
    <source>
        <strain evidence="2 3">CCM 8692</strain>
    </source>
</reference>
<dbReference type="InterPro" id="IPR016161">
    <property type="entry name" value="Ald_DH/histidinol_DH"/>
</dbReference>
<dbReference type="EMBL" id="VUYU01000021">
    <property type="protein sequence ID" value="NHZ36790.1"/>
    <property type="molecule type" value="Genomic_DNA"/>
</dbReference>
<evidence type="ECO:0000313" key="3">
    <source>
        <dbReference type="Proteomes" id="UP000785613"/>
    </source>
</evidence>
<organism evidence="2 3">
    <name type="scientific">Massilia rubra</name>
    <dbReference type="NCBI Taxonomy" id="2607910"/>
    <lineage>
        <taxon>Bacteria</taxon>
        <taxon>Pseudomonadati</taxon>
        <taxon>Pseudomonadota</taxon>
        <taxon>Betaproteobacteria</taxon>
        <taxon>Burkholderiales</taxon>
        <taxon>Oxalobacteraceae</taxon>
        <taxon>Telluria group</taxon>
        <taxon>Massilia</taxon>
    </lineage>
</organism>
<comment type="caution">
    <text evidence="2">The sequence shown here is derived from an EMBL/GenBank/DDBJ whole genome shotgun (WGS) entry which is preliminary data.</text>
</comment>
<name>A0ABX0LV92_9BURK</name>